<name>A0A5J4NUG6_9TREM</name>
<sequence>MRLTRLCLLTLQIGILTLMRAGSAVLSGIAGSDSLANTTQLSAGNRLPTEHKTNKSRTDIDWLNILNSEPQFGSEVFVTVMERLQQDLINASTQSSRKTRWKRRVAMNSVRVKLQAFIFEVQIKRLEGNTDAVNHLKQLMNRYAHLPLDPQYTEKVITGYNPLVMQDEVCKEFEDISPNKHVANSFFVVNDVGTFVPRPLHDRLHRLFFQITSALGMPSITWLPNRVGQFEDEDSLATAVRRWRRPDVPGGLGGRGRSGWSQDRPWEAGCLRTLVKCRAKAVLDAAQRGPAKMEWAAAKEALVAAFDSSAYRQGAMRRFEAARLGQGTDPSVFAATPQDLLDRALPRLGQEPRQTCTYIHWVSVRCHLPSW</sequence>
<dbReference type="EMBL" id="QNGE01000770">
    <property type="protein sequence ID" value="KAA3679335.1"/>
    <property type="molecule type" value="Genomic_DNA"/>
</dbReference>
<dbReference type="Proteomes" id="UP000324629">
    <property type="component" value="Unassembled WGS sequence"/>
</dbReference>
<organism evidence="2 3">
    <name type="scientific">Paragonimus westermani</name>
    <dbReference type="NCBI Taxonomy" id="34504"/>
    <lineage>
        <taxon>Eukaryota</taxon>
        <taxon>Metazoa</taxon>
        <taxon>Spiralia</taxon>
        <taxon>Lophotrochozoa</taxon>
        <taxon>Platyhelminthes</taxon>
        <taxon>Trematoda</taxon>
        <taxon>Digenea</taxon>
        <taxon>Plagiorchiida</taxon>
        <taxon>Troglotremata</taxon>
        <taxon>Troglotrematidae</taxon>
        <taxon>Paragonimus</taxon>
    </lineage>
</organism>
<dbReference type="AlphaFoldDB" id="A0A5J4NUG6"/>
<keyword evidence="1" id="KW-0732">Signal</keyword>
<evidence type="ECO:0000313" key="2">
    <source>
        <dbReference type="EMBL" id="KAA3679335.1"/>
    </source>
</evidence>
<evidence type="ECO:0000256" key="1">
    <source>
        <dbReference type="SAM" id="SignalP"/>
    </source>
</evidence>
<reference evidence="2 3" key="1">
    <citation type="journal article" date="2019" name="Gigascience">
        <title>Whole-genome sequence of the oriental lung fluke Paragonimus westermani.</title>
        <authorList>
            <person name="Oey H."/>
            <person name="Zakrzewski M."/>
            <person name="Narain K."/>
            <person name="Devi K.R."/>
            <person name="Agatsuma T."/>
            <person name="Nawaratna S."/>
            <person name="Gobert G.N."/>
            <person name="Jones M.K."/>
            <person name="Ragan M.A."/>
            <person name="McManus D.P."/>
            <person name="Krause L."/>
        </authorList>
    </citation>
    <scope>NUCLEOTIDE SEQUENCE [LARGE SCALE GENOMIC DNA]</scope>
    <source>
        <strain evidence="2 3">IND2009</strain>
    </source>
</reference>
<feature type="signal peptide" evidence="1">
    <location>
        <begin position="1"/>
        <end position="24"/>
    </location>
</feature>
<protein>
    <submittedName>
        <fullName evidence="2">Uncharacterized protein</fullName>
    </submittedName>
</protein>
<gene>
    <name evidence="2" type="ORF">DEA37_0014488</name>
</gene>
<comment type="caution">
    <text evidence="2">The sequence shown here is derived from an EMBL/GenBank/DDBJ whole genome shotgun (WGS) entry which is preliminary data.</text>
</comment>
<accession>A0A5J4NUG6</accession>
<keyword evidence="3" id="KW-1185">Reference proteome</keyword>
<evidence type="ECO:0000313" key="3">
    <source>
        <dbReference type="Proteomes" id="UP000324629"/>
    </source>
</evidence>
<feature type="chain" id="PRO_5023808214" evidence="1">
    <location>
        <begin position="25"/>
        <end position="371"/>
    </location>
</feature>
<proteinExistence type="predicted"/>